<dbReference type="WBParaSite" id="TCONS_00010338.p1">
    <property type="protein sequence ID" value="TCONS_00010338.p1"/>
    <property type="gene ID" value="XLOC_003391"/>
</dbReference>
<dbReference type="InterPro" id="IPR020471">
    <property type="entry name" value="AKR"/>
</dbReference>
<sequence length="1558" mass="180810">MFKLLFFILLLFNNGNFQQFLPFIQSGRIELLGVVTSYDNSDLNHHEGGLWIFLSIIIPGLVKGNINASSNKTNEIFNNIIISRQDVNEKFENIFFAETNFFDLIFMCKDDSKTYKYNTTTGEMSLYLDCYDNSQNTVNFLILPNSTASLTSAVPVNCNNSKKNCTEGYCAMFERQIFFPSTKHISKIQNYYCPNDFINLINFESNNNFFLTSYTSSITLAGKICIELNSDSFIIRSGNLSFFWWVSCFRPNSSDKRSFYPMPDFSYVYPTYPTFPMGPLSLMFNVFFIDICEREIPTKQHFLFFGDFIKLQKMAAPLTQSLTLSNGNKMPVFGLGTWQSAPGEVESAVRCALDNGYRLIDTAKCYGNESEIGKVLHEYFQSGKLKREDVFVTTKLWCTHNRTEDVEPALRGSLERLQLDYVDLYLVHFPTCFDHEWKQHDVTVKVEDTWKGMEGVYEKGLAKAIGVSNFSNEQIERIMKTAKIPIHNSQVELYIYWPQFEHQKICEKYNITLTAYAPIGSPGRFNSKIVVFEKSKEALTDEVATKLAKKYNKTTAQILLRHLIQRNICVIPKSANPGRIVENSKIFDFTLTNDEVEELNNSTTDEGEAAIRVALDNGYRLIDTAKCYENESEIGKILHEYFQSGKLKREDVFVTTKLWCTHNRTEDVESELRGSLERLQLDYVDLYLIHAPTCFDYEMKDHDVTVKVEDTWKGMEGVYEKGLTKAIGVSNFSNKQIERIMKTAKIPIHNSQVELYIYWPQFEHQKICEKYNITLTAYAPIGSPGRFNFKLATFEEGKEALTDEVATKLAKKYNKTTAQILLRHLIQRNICVIPKSSNPKRIIDNSKVFDFTLTNDEVEELNKSAPGEVESAVRFALDNGYRLIDTAKCYGNESEIGKVFHEYFQSGKLKREDVFVTTKLWCTHNRTEDVEPALRGSLERLQLDYVDLYLIHAPTCFDHEWKQHDVTIKVEDTWKGMQGVYEKGLAKAIGVSNFSNEQIERIMKTAKIPIHNSQVELYIYWPQFEHQKICKKYNITLTAYAPIGSPGRFNSKIVFFEKSKEALIDEVATKLARKYNKTTAQILLRHLIQRNISVIPKSSNPKRIIDNSNVFDFTLTNDEVEELNKVAYRQRLFKQKFMIGHPEDEDLLYLNNNKKIILDLCFIKKMINNSIISRFDIKKVCVIKKLFNRNMKLYLSCLNRKITHMKNQLFETTKCSNSSVKLSYKEESCRMYQRVIFDRKTIQHLKIEKLCVLIKLSVFFLNSKEQNYKFQNYYLLGDLTKKNISKTNCMNEKEDCVYITLDIPDFAIGYFHSCSYDISNIITKIFNQRFDILELFNETKNNKTNLFDANYFCKNFNNIVWKGISLSGEVKLYTYCHNQNLFFNETSIIKYIPPNSSAKPVLCYSIYNNEKILECSEGYCSMFQISYITKLGGYQQKISKLTCPYQMYNYLEDLYNDLSMYTLLKNNFNNIGKHCSLRDQFAMLVINKTLSYYYYIKCYNPLQSGNQTFPIIPVINVSNNNSINNCNKNTNLSNHNTNQCPLLLYLIIFKAIKDYIRN</sequence>
<dbReference type="PROSITE" id="PS00063">
    <property type="entry name" value="ALDOKETO_REDUCTASE_3"/>
    <property type="match status" value="1"/>
</dbReference>
<protein>
    <submittedName>
        <fullName evidence="4">NADP-dependent oxidoreductase domain-containing protein</fullName>
    </submittedName>
</protein>
<dbReference type="PRINTS" id="PR00069">
    <property type="entry name" value="ALDKETRDTASE"/>
</dbReference>
<feature type="domain" description="NADP-dependent oxidoreductase" evidence="2">
    <location>
        <begin position="334"/>
        <end position="600"/>
    </location>
</feature>
<dbReference type="AlphaFoldDB" id="A0AAF5DCF3"/>
<dbReference type="InterPro" id="IPR036812">
    <property type="entry name" value="NAD(P)_OxRdtase_dom_sf"/>
</dbReference>
<keyword evidence="1" id="KW-0732">Signal</keyword>
<dbReference type="PANTHER" id="PTHR11732">
    <property type="entry name" value="ALDO/KETO REDUCTASE"/>
    <property type="match status" value="1"/>
</dbReference>
<feature type="chain" id="PRO_5041990054" evidence="1">
    <location>
        <begin position="18"/>
        <end position="1558"/>
    </location>
</feature>
<dbReference type="PROSITE" id="PS00062">
    <property type="entry name" value="ALDOKETO_REDUCTASE_2"/>
    <property type="match status" value="3"/>
</dbReference>
<accession>A0AAF5DCF3</accession>
<dbReference type="PROSITE" id="PS00798">
    <property type="entry name" value="ALDOKETO_REDUCTASE_1"/>
    <property type="match status" value="3"/>
</dbReference>
<dbReference type="Gene3D" id="3.20.20.100">
    <property type="entry name" value="NADP-dependent oxidoreductase domain"/>
    <property type="match status" value="3"/>
</dbReference>
<evidence type="ECO:0000313" key="4">
    <source>
        <dbReference type="WBParaSite" id="TCONS_00010338.p1"/>
    </source>
</evidence>
<evidence type="ECO:0000256" key="1">
    <source>
        <dbReference type="SAM" id="SignalP"/>
    </source>
</evidence>
<evidence type="ECO:0000313" key="3">
    <source>
        <dbReference type="Proteomes" id="UP000035681"/>
    </source>
</evidence>
<reference evidence="4" key="1">
    <citation type="submission" date="2024-02" db="UniProtKB">
        <authorList>
            <consortium name="WormBaseParasite"/>
        </authorList>
    </citation>
    <scope>IDENTIFICATION</scope>
</reference>
<name>A0AAF5DCF3_STRER</name>
<dbReference type="FunFam" id="3.20.20.100:FF:000029">
    <property type="entry name" value="Aldo-keto reductase"/>
    <property type="match status" value="3"/>
</dbReference>
<evidence type="ECO:0000259" key="2">
    <source>
        <dbReference type="Pfam" id="PF00248"/>
    </source>
</evidence>
<keyword evidence="3" id="KW-1185">Reference proteome</keyword>
<proteinExistence type="predicted"/>
<organism evidence="3 4">
    <name type="scientific">Strongyloides stercoralis</name>
    <name type="common">Threadworm</name>
    <dbReference type="NCBI Taxonomy" id="6248"/>
    <lineage>
        <taxon>Eukaryota</taxon>
        <taxon>Metazoa</taxon>
        <taxon>Ecdysozoa</taxon>
        <taxon>Nematoda</taxon>
        <taxon>Chromadorea</taxon>
        <taxon>Rhabditida</taxon>
        <taxon>Tylenchina</taxon>
        <taxon>Panagrolaimomorpha</taxon>
        <taxon>Strongyloidoidea</taxon>
        <taxon>Strongyloididae</taxon>
        <taxon>Strongyloides</taxon>
    </lineage>
</organism>
<dbReference type="SUPFAM" id="SSF51430">
    <property type="entry name" value="NAD(P)-linked oxidoreductase"/>
    <property type="match status" value="3"/>
</dbReference>
<feature type="domain" description="NADP-dependent oxidoreductase" evidence="2">
    <location>
        <begin position="866"/>
        <end position="1126"/>
    </location>
</feature>
<dbReference type="InterPro" id="IPR018170">
    <property type="entry name" value="Aldo/ket_reductase_CS"/>
</dbReference>
<dbReference type="InterPro" id="IPR023210">
    <property type="entry name" value="NADP_OxRdtase_dom"/>
</dbReference>
<dbReference type="Proteomes" id="UP000035681">
    <property type="component" value="Unplaced"/>
</dbReference>
<feature type="domain" description="NADP-dependent oxidoreductase" evidence="2">
    <location>
        <begin position="603"/>
        <end position="863"/>
    </location>
</feature>
<feature type="signal peptide" evidence="1">
    <location>
        <begin position="1"/>
        <end position="17"/>
    </location>
</feature>
<dbReference type="GO" id="GO:0016491">
    <property type="term" value="F:oxidoreductase activity"/>
    <property type="evidence" value="ECO:0007669"/>
    <property type="project" value="InterPro"/>
</dbReference>
<dbReference type="Pfam" id="PF00248">
    <property type="entry name" value="Aldo_ket_red"/>
    <property type="match status" value="3"/>
</dbReference>